<dbReference type="PANTHER" id="PTHR10110">
    <property type="entry name" value="SODIUM/HYDROGEN EXCHANGER"/>
    <property type="match status" value="1"/>
</dbReference>
<protein>
    <submittedName>
        <fullName evidence="14">Sodium/proton antiporter (CPA1 family)</fullName>
    </submittedName>
</protein>
<comment type="subcellular location">
    <subcellularLocation>
        <location evidence="1">Cell membrane</location>
        <topology evidence="1">Multi-pass membrane protein</topology>
    </subcellularLocation>
</comment>
<evidence type="ECO:0000256" key="7">
    <source>
        <dbReference type="ARBA" id="ARBA00022989"/>
    </source>
</evidence>
<feature type="transmembrane region" description="Helical" evidence="12">
    <location>
        <begin position="356"/>
        <end position="375"/>
    </location>
</feature>
<keyword evidence="6 12" id="KW-0812">Transmembrane</keyword>
<keyword evidence="15" id="KW-1185">Reference proteome</keyword>
<feature type="transmembrane region" description="Helical" evidence="12">
    <location>
        <begin position="289"/>
        <end position="312"/>
    </location>
</feature>
<dbReference type="GO" id="GO:0051453">
    <property type="term" value="P:regulation of intracellular pH"/>
    <property type="evidence" value="ECO:0007669"/>
    <property type="project" value="TreeGrafter"/>
</dbReference>
<feature type="transmembrane region" description="Helical" evidence="12">
    <location>
        <begin position="387"/>
        <end position="407"/>
    </location>
</feature>
<feature type="transmembrane region" description="Helical" evidence="12">
    <location>
        <begin position="200"/>
        <end position="222"/>
    </location>
</feature>
<name>A0A368ZI11_9FLAO</name>
<evidence type="ECO:0000256" key="9">
    <source>
        <dbReference type="ARBA" id="ARBA00023065"/>
    </source>
</evidence>
<dbReference type="Pfam" id="PF00999">
    <property type="entry name" value="Na_H_Exchanger"/>
    <property type="match status" value="1"/>
</dbReference>
<feature type="domain" description="Cation/H+ exchanger transmembrane" evidence="13">
    <location>
        <begin position="12"/>
        <end position="408"/>
    </location>
</feature>
<dbReference type="RefSeq" id="WP_114307941.1">
    <property type="nucleotide sequence ID" value="NZ_QPJO01000001.1"/>
</dbReference>
<keyword evidence="5" id="KW-1003">Cell membrane</keyword>
<proteinExistence type="inferred from homology"/>
<evidence type="ECO:0000256" key="2">
    <source>
        <dbReference type="ARBA" id="ARBA00007367"/>
    </source>
</evidence>
<feature type="transmembrane region" description="Helical" evidence="12">
    <location>
        <begin position="6"/>
        <end position="22"/>
    </location>
</feature>
<feature type="transmembrane region" description="Helical" evidence="12">
    <location>
        <begin position="318"/>
        <end position="344"/>
    </location>
</feature>
<dbReference type="GO" id="GO:0098719">
    <property type="term" value="P:sodium ion import across plasma membrane"/>
    <property type="evidence" value="ECO:0007669"/>
    <property type="project" value="TreeGrafter"/>
</dbReference>
<dbReference type="PANTHER" id="PTHR10110:SF195">
    <property type="entry name" value="NA(+)_H(+) ANTIPORTER NHAS2"/>
    <property type="match status" value="1"/>
</dbReference>
<dbReference type="Gene3D" id="6.10.140.1330">
    <property type="match status" value="1"/>
</dbReference>
<feature type="transmembrane region" description="Helical" evidence="12">
    <location>
        <begin position="171"/>
        <end position="188"/>
    </location>
</feature>
<accession>A0A368ZI11</accession>
<evidence type="ECO:0000313" key="14">
    <source>
        <dbReference type="EMBL" id="RCW93412.1"/>
    </source>
</evidence>
<dbReference type="GO" id="GO:0005886">
    <property type="term" value="C:plasma membrane"/>
    <property type="evidence" value="ECO:0007669"/>
    <property type="project" value="UniProtKB-SubCell"/>
</dbReference>
<sequence>MDYYSIATILIVLSALFGYLNERFLKLPITIGLMVITIAFTVIVVAIGQFDDTLLLQEKALITGIDFETVLLDIMLSFLLFAGALHTNFNQLKVQRWPILAFATLGVVVSTFLVGIGMFYVLKLMGLQVDFIYCLLFGALISPTDPIAVLGILKKAGAPKKLETKIVGESLFNDGVGVVVFLTLFAIAAKPEAAIALTDIATLFGQEVIGGIVLGMFLGWITYRLMRSIDSYEIEVVLTLAAVMGGTMLAHQFHLSAPLAMVTAGLIVGNDTVRNSAMSKTTELYVDKFWELVDVLFNTILFVLIGMEMLVLTLEGQFVYAGLIAIPLLLLCRYISLFIPITFFAKRLDFVPKTNLIMTWGGLRGGISIALALSLTKDMHRELFLVITYVVVVVSIIGQGLTVEPLIRRLTRSKA</sequence>
<dbReference type="GO" id="GO:0015385">
    <property type="term" value="F:sodium:proton antiporter activity"/>
    <property type="evidence" value="ECO:0007669"/>
    <property type="project" value="InterPro"/>
</dbReference>
<organism evidence="14 15">
    <name type="scientific">Winogradskyella arenosi</name>
    <dbReference type="NCBI Taxonomy" id="533325"/>
    <lineage>
        <taxon>Bacteria</taxon>
        <taxon>Pseudomonadati</taxon>
        <taxon>Bacteroidota</taxon>
        <taxon>Flavobacteriia</taxon>
        <taxon>Flavobacteriales</taxon>
        <taxon>Flavobacteriaceae</taxon>
        <taxon>Winogradskyella</taxon>
    </lineage>
</organism>
<dbReference type="EMBL" id="QPJO01000001">
    <property type="protein sequence ID" value="RCW93412.1"/>
    <property type="molecule type" value="Genomic_DNA"/>
</dbReference>
<evidence type="ECO:0000259" key="13">
    <source>
        <dbReference type="Pfam" id="PF00999"/>
    </source>
</evidence>
<evidence type="ECO:0000256" key="11">
    <source>
        <dbReference type="ARBA" id="ARBA00023201"/>
    </source>
</evidence>
<keyword evidence="8" id="KW-0915">Sodium</keyword>
<dbReference type="GO" id="GO:0015386">
    <property type="term" value="F:potassium:proton antiporter activity"/>
    <property type="evidence" value="ECO:0007669"/>
    <property type="project" value="TreeGrafter"/>
</dbReference>
<keyword evidence="4" id="KW-0050">Antiport</keyword>
<gene>
    <name evidence="14" type="ORF">DFQ08_101206</name>
</gene>
<evidence type="ECO:0000256" key="1">
    <source>
        <dbReference type="ARBA" id="ARBA00004651"/>
    </source>
</evidence>
<keyword evidence="11" id="KW-0739">Sodium transport</keyword>
<keyword evidence="3" id="KW-0813">Transport</keyword>
<keyword evidence="10 12" id="KW-0472">Membrane</keyword>
<comment type="caution">
    <text evidence="14">The sequence shown here is derived from an EMBL/GenBank/DDBJ whole genome shotgun (WGS) entry which is preliminary data.</text>
</comment>
<feature type="transmembrane region" description="Helical" evidence="12">
    <location>
        <begin position="128"/>
        <end position="150"/>
    </location>
</feature>
<evidence type="ECO:0000313" key="15">
    <source>
        <dbReference type="Proteomes" id="UP000253436"/>
    </source>
</evidence>
<evidence type="ECO:0000256" key="8">
    <source>
        <dbReference type="ARBA" id="ARBA00023053"/>
    </source>
</evidence>
<dbReference type="InterPro" id="IPR018422">
    <property type="entry name" value="Cation/H_exchanger_CPA1"/>
</dbReference>
<dbReference type="AlphaFoldDB" id="A0A368ZI11"/>
<dbReference type="OrthoDB" id="9774146at2"/>
<keyword evidence="9" id="KW-0406">Ion transport</keyword>
<feature type="transmembrane region" description="Helical" evidence="12">
    <location>
        <begin position="99"/>
        <end position="122"/>
    </location>
</feature>
<keyword evidence="7 12" id="KW-1133">Transmembrane helix</keyword>
<comment type="similarity">
    <text evidence="2">Belongs to the monovalent cation:proton antiporter 1 (CPA1) transporter (TC 2.A.36) family.</text>
</comment>
<evidence type="ECO:0000256" key="3">
    <source>
        <dbReference type="ARBA" id="ARBA00022448"/>
    </source>
</evidence>
<reference evidence="14 15" key="1">
    <citation type="submission" date="2018-07" db="EMBL/GenBank/DDBJ databases">
        <title>Genomic Encyclopedia of Type Strains, Phase III (KMG-III): the genomes of soil and plant-associated and newly described type strains.</title>
        <authorList>
            <person name="Whitman W."/>
        </authorList>
    </citation>
    <scope>NUCLEOTIDE SEQUENCE [LARGE SCALE GENOMIC DNA]</scope>
    <source>
        <strain evidence="14 15">CECT 7958</strain>
    </source>
</reference>
<feature type="transmembrane region" description="Helical" evidence="12">
    <location>
        <begin position="29"/>
        <end position="50"/>
    </location>
</feature>
<dbReference type="Proteomes" id="UP000253436">
    <property type="component" value="Unassembled WGS sequence"/>
</dbReference>
<evidence type="ECO:0000256" key="5">
    <source>
        <dbReference type="ARBA" id="ARBA00022475"/>
    </source>
</evidence>
<feature type="transmembrane region" description="Helical" evidence="12">
    <location>
        <begin position="70"/>
        <end position="87"/>
    </location>
</feature>
<feature type="transmembrane region" description="Helical" evidence="12">
    <location>
        <begin position="234"/>
        <end position="253"/>
    </location>
</feature>
<evidence type="ECO:0000256" key="10">
    <source>
        <dbReference type="ARBA" id="ARBA00023136"/>
    </source>
</evidence>
<evidence type="ECO:0000256" key="4">
    <source>
        <dbReference type="ARBA" id="ARBA00022449"/>
    </source>
</evidence>
<evidence type="ECO:0000256" key="6">
    <source>
        <dbReference type="ARBA" id="ARBA00022692"/>
    </source>
</evidence>
<evidence type="ECO:0000256" key="12">
    <source>
        <dbReference type="SAM" id="Phobius"/>
    </source>
</evidence>
<dbReference type="InterPro" id="IPR006153">
    <property type="entry name" value="Cation/H_exchanger_TM"/>
</dbReference>